<dbReference type="RefSeq" id="WP_236257234.1">
    <property type="nucleotide sequence ID" value="NZ_BNEK01000003.1"/>
</dbReference>
<reference evidence="1" key="1">
    <citation type="submission" date="2024-05" db="EMBL/GenBank/DDBJ databases">
        <title>Whole genome shotgun sequence of Streptomyces hygroscopicus NBRC 113678.</title>
        <authorList>
            <person name="Komaki H."/>
            <person name="Tamura T."/>
        </authorList>
    </citation>
    <scope>NUCLEOTIDE SEQUENCE</scope>
    <source>
        <strain evidence="1">N11-34</strain>
    </source>
</reference>
<proteinExistence type="predicted"/>
<dbReference type="InterPro" id="IPR008792">
    <property type="entry name" value="PQQD"/>
</dbReference>
<organism evidence="1 2">
    <name type="scientific">Streptomyces hygroscopicus</name>
    <dbReference type="NCBI Taxonomy" id="1912"/>
    <lineage>
        <taxon>Bacteria</taxon>
        <taxon>Bacillati</taxon>
        <taxon>Actinomycetota</taxon>
        <taxon>Actinomycetes</taxon>
        <taxon>Kitasatosporales</taxon>
        <taxon>Streptomycetaceae</taxon>
        <taxon>Streptomyces</taxon>
        <taxon>Streptomyces violaceusniger group</taxon>
    </lineage>
</organism>
<evidence type="ECO:0000313" key="1">
    <source>
        <dbReference type="EMBL" id="GHJ28725.1"/>
    </source>
</evidence>
<dbReference type="InterPro" id="IPR041881">
    <property type="entry name" value="PqqD_sf"/>
</dbReference>
<comment type="caution">
    <text evidence="1">The sequence shown here is derived from an EMBL/GenBank/DDBJ whole genome shotgun (WGS) entry which is preliminary data.</text>
</comment>
<evidence type="ECO:0000313" key="2">
    <source>
        <dbReference type="Proteomes" id="UP001054854"/>
    </source>
</evidence>
<dbReference type="Proteomes" id="UP001054854">
    <property type="component" value="Unassembled WGS sequence"/>
</dbReference>
<sequence>MLSLAAGARVVTDPVTGRGTLITSDSSVWTLNPTAAVALTELANGGTVNGAEEELARRWPDVPAATLRADLDTLLAELQAAGVVTR</sequence>
<keyword evidence="2" id="KW-1185">Reference proteome</keyword>
<gene>
    <name evidence="1" type="ORF">TPA0910_31580</name>
</gene>
<accession>A0ABQ3TZC4</accession>
<dbReference type="Gene3D" id="1.10.10.1150">
    <property type="entry name" value="Coenzyme PQQ synthesis protein D (PqqD)"/>
    <property type="match status" value="1"/>
</dbReference>
<name>A0ABQ3TZC4_STRHY</name>
<protein>
    <submittedName>
        <fullName evidence="1">Uncharacterized protein</fullName>
    </submittedName>
</protein>
<dbReference type="Pfam" id="PF05402">
    <property type="entry name" value="PqqD"/>
    <property type="match status" value="1"/>
</dbReference>
<dbReference type="EMBL" id="BNEK01000003">
    <property type="protein sequence ID" value="GHJ28725.1"/>
    <property type="molecule type" value="Genomic_DNA"/>
</dbReference>